<dbReference type="InterPro" id="IPR015800">
    <property type="entry name" value="Cu_amine_oxidase_N2"/>
</dbReference>
<feature type="domain" description="Copper amine oxidase catalytic" evidence="8">
    <location>
        <begin position="323"/>
        <end position="729"/>
    </location>
</feature>
<dbReference type="RefSeq" id="XP_022307944.1">
    <property type="nucleotide sequence ID" value="XM_022452236.1"/>
</dbReference>
<keyword evidence="7" id="KW-1133">Transmembrane helix</keyword>
<evidence type="ECO:0000256" key="7">
    <source>
        <dbReference type="SAM" id="Phobius"/>
    </source>
</evidence>
<evidence type="ECO:0000256" key="1">
    <source>
        <dbReference type="ARBA" id="ARBA00007983"/>
    </source>
</evidence>
<dbReference type="AlphaFoldDB" id="A0A8B8BYL9"/>
<dbReference type="Proteomes" id="UP000694844">
    <property type="component" value="Chromosome 9"/>
</dbReference>
<protein>
    <recommendedName>
        <fullName evidence="6">Amine oxidase</fullName>
        <ecNumber evidence="6">1.4.3.-</ecNumber>
    </recommendedName>
</protein>
<name>A0A8B8BYL9_CRAVI</name>
<evidence type="ECO:0000256" key="4">
    <source>
        <dbReference type="ARBA" id="ARBA00023002"/>
    </source>
</evidence>
<evidence type="ECO:0000313" key="11">
    <source>
        <dbReference type="RefSeq" id="XP_022307944.1"/>
    </source>
</evidence>
<dbReference type="GO" id="GO:0008131">
    <property type="term" value="F:primary methylamine oxidase activity"/>
    <property type="evidence" value="ECO:0007669"/>
    <property type="project" value="InterPro"/>
</dbReference>
<keyword evidence="2 6" id="KW-0479">Metal-binding</keyword>
<keyword evidence="5 6" id="KW-0186">Copper</keyword>
<dbReference type="PANTHER" id="PTHR10638">
    <property type="entry name" value="COPPER AMINE OXIDASE"/>
    <property type="match status" value="1"/>
</dbReference>
<dbReference type="OrthoDB" id="5379943at2759"/>
<evidence type="ECO:0000259" key="9">
    <source>
        <dbReference type="Pfam" id="PF02727"/>
    </source>
</evidence>
<dbReference type="GO" id="GO:0009308">
    <property type="term" value="P:amine metabolic process"/>
    <property type="evidence" value="ECO:0007669"/>
    <property type="project" value="UniProtKB-UniRule"/>
</dbReference>
<dbReference type="GO" id="GO:0005507">
    <property type="term" value="F:copper ion binding"/>
    <property type="evidence" value="ECO:0007669"/>
    <property type="project" value="InterPro"/>
</dbReference>
<evidence type="ECO:0000256" key="3">
    <source>
        <dbReference type="ARBA" id="ARBA00022772"/>
    </source>
</evidence>
<dbReference type="SUPFAM" id="SSF54416">
    <property type="entry name" value="Amine oxidase N-terminal region"/>
    <property type="match status" value="2"/>
</dbReference>
<evidence type="ECO:0000256" key="5">
    <source>
        <dbReference type="ARBA" id="ARBA00023008"/>
    </source>
</evidence>
<evidence type="ECO:0000259" key="8">
    <source>
        <dbReference type="Pfam" id="PF01179"/>
    </source>
</evidence>
<dbReference type="InterPro" id="IPR000269">
    <property type="entry name" value="Cu_amine_oxidase"/>
</dbReference>
<dbReference type="Gene3D" id="3.10.450.40">
    <property type="match status" value="2"/>
</dbReference>
<proteinExistence type="inferred from homology"/>
<dbReference type="InterPro" id="IPR015798">
    <property type="entry name" value="Cu_amine_oxidase_C"/>
</dbReference>
<keyword evidence="7" id="KW-0472">Membrane</keyword>
<dbReference type="Pfam" id="PF01179">
    <property type="entry name" value="Cu_amine_oxid"/>
    <property type="match status" value="1"/>
</dbReference>
<dbReference type="EC" id="1.4.3.-" evidence="6"/>
<dbReference type="Pfam" id="PF02727">
    <property type="entry name" value="Cu_amine_oxidN2"/>
    <property type="match status" value="1"/>
</dbReference>
<dbReference type="GeneID" id="111113942"/>
<keyword evidence="7" id="KW-0812">Transmembrane</keyword>
<dbReference type="GO" id="GO:0048038">
    <property type="term" value="F:quinone binding"/>
    <property type="evidence" value="ECO:0007669"/>
    <property type="project" value="InterPro"/>
</dbReference>
<dbReference type="GO" id="GO:0005886">
    <property type="term" value="C:plasma membrane"/>
    <property type="evidence" value="ECO:0007669"/>
    <property type="project" value="TreeGrafter"/>
</dbReference>
<feature type="transmembrane region" description="Helical" evidence="7">
    <location>
        <begin position="20"/>
        <end position="40"/>
    </location>
</feature>
<dbReference type="InterPro" id="IPR036460">
    <property type="entry name" value="Cu_amine_oxidase_C_sf"/>
</dbReference>
<evidence type="ECO:0000313" key="10">
    <source>
        <dbReference type="Proteomes" id="UP000694844"/>
    </source>
</evidence>
<dbReference type="SUPFAM" id="SSF49998">
    <property type="entry name" value="Amine oxidase catalytic domain"/>
    <property type="match status" value="1"/>
</dbReference>
<keyword evidence="4 6" id="KW-0560">Oxidoreductase</keyword>
<dbReference type="InterPro" id="IPR016182">
    <property type="entry name" value="Cu_amine_oxidase_N-reg"/>
</dbReference>
<comment type="similarity">
    <text evidence="1 6">Belongs to the copper/topaquinone oxidase family.</text>
</comment>
<organism evidence="10 11">
    <name type="scientific">Crassostrea virginica</name>
    <name type="common">Eastern oyster</name>
    <dbReference type="NCBI Taxonomy" id="6565"/>
    <lineage>
        <taxon>Eukaryota</taxon>
        <taxon>Metazoa</taxon>
        <taxon>Spiralia</taxon>
        <taxon>Lophotrochozoa</taxon>
        <taxon>Mollusca</taxon>
        <taxon>Bivalvia</taxon>
        <taxon>Autobranchia</taxon>
        <taxon>Pteriomorphia</taxon>
        <taxon>Ostreida</taxon>
        <taxon>Ostreoidea</taxon>
        <taxon>Ostreidae</taxon>
        <taxon>Crassostrea</taxon>
    </lineage>
</organism>
<gene>
    <name evidence="11" type="primary">LOC111113942</name>
</gene>
<evidence type="ECO:0000256" key="2">
    <source>
        <dbReference type="ARBA" id="ARBA00022723"/>
    </source>
</evidence>
<dbReference type="PRINTS" id="PR00766">
    <property type="entry name" value="CUDAOXIDASE"/>
</dbReference>
<accession>A0A8B8BYL9</accession>
<keyword evidence="3 6" id="KW-0801">TPQ</keyword>
<dbReference type="PANTHER" id="PTHR10638:SF20">
    <property type="entry name" value="AMINE OXIDASE"/>
    <property type="match status" value="1"/>
</dbReference>
<sequence length="786" mass="90938">MNGMDDEYKNSARQWRGYALILLVFLAFLIVGFAVLIVYYEIIRRSESVGCQRTAMTEQHFRGAQGHTLFQDLTERELRALELYLYSNKEFNLKRKNKFAPNASYLYNIELLVPNKTSVLEFLDFVGTPEPPREARVVLFRGDKPSPVVEEYAIGPLNNIGNHRLLLTAPYRYRPVSAIEIRAVRKMLKQIDFMLKFVLEETFEASFFDCNTQCLTMDHYTPISSAVSDRDARLVWFWTHYKVEQPMLNPVDFFILFNLDGPDPRKFHIEKLWFAGEEYRSSADLLEAYLSGNVKSSPIPFPVDPESFPFDKIPKPLIRLRSPKVVEPDGHRYSVNRGRIQYMEWDIHFRMSTTTGPQLLDVKHQNKRILYELSLQEIAAYTSGHHPWMRYSNMVYSSHLFGRRARSLIPTVDCPLHATFVPVTTSKEGTAELVTLPGAFCVFEQDSGIPLRRQSGDKLFSGLSDISLTLRSIISIQSCEFILDFVFRLNGVLETRVSMTGFPLGTLHTPQELRYGFRIRENFIAPLRQFSFHFKVDLDVHGRENRFESIDIEPHNVYTSDWLEKEGKNFQNLKIRRDLKMTEQKAAIKNNSDKFYMFHNEKIKTQYMDASAYRLQLPGGMTPQLLTPGTGNEPSISWSRYHLAVTRHKPAEISSSSIYATWDSENPVVNFQNYINDNEDLIDKDLVAWVTLSTYSVPSMESLPVMQTVGNLQSFLLSPFNYYKDDPSLISRDTLDVRTKSSIREKHVNNYGITKTFMCSIEYQVTDEESLFQNDTYKNNLVNGMK</sequence>
<keyword evidence="10" id="KW-1185">Reference proteome</keyword>
<comment type="cofactor">
    <cofactor evidence="6">
        <name>Cu cation</name>
        <dbReference type="ChEBI" id="CHEBI:23378"/>
    </cofactor>
    <text evidence="6">Contains 1 topaquinone per subunit.</text>
</comment>
<comment type="PTM">
    <text evidence="6">Topaquinone (TPQ) is generated by copper-dependent autoxidation of a specific tyrosyl residue.</text>
</comment>
<evidence type="ECO:0000256" key="6">
    <source>
        <dbReference type="RuleBase" id="RU000672"/>
    </source>
</evidence>
<reference evidence="11" key="1">
    <citation type="submission" date="2025-08" db="UniProtKB">
        <authorList>
            <consortium name="RefSeq"/>
        </authorList>
    </citation>
    <scope>IDENTIFICATION</scope>
    <source>
        <tissue evidence="11">Whole sample</tissue>
    </source>
</reference>
<dbReference type="KEGG" id="cvn:111113942"/>
<dbReference type="Gene3D" id="2.70.98.20">
    <property type="entry name" value="Copper amine oxidase, catalytic domain"/>
    <property type="match status" value="1"/>
</dbReference>
<feature type="domain" description="Copper amine oxidase N2-terminal" evidence="9">
    <location>
        <begin position="77"/>
        <end position="158"/>
    </location>
</feature>